<evidence type="ECO:0000256" key="2">
    <source>
        <dbReference type="ARBA" id="ARBA00022692"/>
    </source>
</evidence>
<evidence type="ECO:0000259" key="6">
    <source>
        <dbReference type="PROSITE" id="PS50850"/>
    </source>
</evidence>
<evidence type="ECO:0000256" key="5">
    <source>
        <dbReference type="SAM" id="Phobius"/>
    </source>
</evidence>
<dbReference type="InterPro" id="IPR051788">
    <property type="entry name" value="MFS_Transporter"/>
</dbReference>
<keyword evidence="8" id="KW-1185">Reference proteome</keyword>
<feature type="transmembrane region" description="Helical" evidence="5">
    <location>
        <begin position="338"/>
        <end position="367"/>
    </location>
</feature>
<feature type="transmembrane region" description="Helical" evidence="5">
    <location>
        <begin position="62"/>
        <end position="81"/>
    </location>
</feature>
<dbReference type="InterPro" id="IPR020846">
    <property type="entry name" value="MFS_dom"/>
</dbReference>
<keyword evidence="3 5" id="KW-1133">Transmembrane helix</keyword>
<comment type="subcellular location">
    <subcellularLocation>
        <location evidence="1">Cell membrane</location>
        <topology evidence="1">Multi-pass membrane protein</topology>
    </subcellularLocation>
</comment>
<dbReference type="GO" id="GO:0022857">
    <property type="term" value="F:transmembrane transporter activity"/>
    <property type="evidence" value="ECO:0007669"/>
    <property type="project" value="InterPro"/>
</dbReference>
<comment type="caution">
    <text evidence="7">The sequence shown here is derived from an EMBL/GenBank/DDBJ whole genome shotgun (WGS) entry which is preliminary data.</text>
</comment>
<feature type="transmembrane region" description="Helical" evidence="5">
    <location>
        <begin position="130"/>
        <end position="150"/>
    </location>
</feature>
<proteinExistence type="predicted"/>
<feature type="transmembrane region" description="Helical" evidence="5">
    <location>
        <begin position="156"/>
        <end position="175"/>
    </location>
</feature>
<feature type="domain" description="Major facilitator superfamily (MFS) profile" evidence="6">
    <location>
        <begin position="1"/>
        <end position="371"/>
    </location>
</feature>
<dbReference type="SUPFAM" id="SSF103473">
    <property type="entry name" value="MFS general substrate transporter"/>
    <property type="match status" value="1"/>
</dbReference>
<dbReference type="Pfam" id="PF07690">
    <property type="entry name" value="MFS_1"/>
    <property type="match status" value="1"/>
</dbReference>
<name>A0A7K3WIV5_9ACTN</name>
<dbReference type="InterPro" id="IPR011701">
    <property type="entry name" value="MFS"/>
</dbReference>
<feature type="transmembrane region" description="Helical" evidence="5">
    <location>
        <begin position="196"/>
        <end position="213"/>
    </location>
</feature>
<gene>
    <name evidence="7" type="ORF">G1H19_19900</name>
</gene>
<sequence length="425" mass="40794">MRVAVAALFALDGFVMGSWAARVPDVSAGLGAGHAALGGALLCLSLGALACMQVTGALCSRVGAGLVASVAAVLVCATTVLPGLAGSMPALCAALLVFGGATGMLNVAANSIGVQVEARAGRPLLSGMHAAFSLGGLGGALAGALASAVLGVAVHLVVVAAACLLLTAWAAPALVGGDTEAPSPARRTATTRAGRPTAVLVVLGVIAGCTAFGEGGVTDWAALYLREDLAAGPALAAAGYAGFSLAMACGRLAGDRLVRRLGERQVLVGGALLAAAGGSAAVLTSSLPVALAGFVLVGLGLANVFPLSIARAGALGGAGGVALSTTIGYTGLLGGPPLIGFLAAHAGLAVALGVVAVLAVLVAGLVLTLQDDGLRLPVLPSVLLPSSLLGTSALTATSAGMSRLVTGARGSTGTYVRDLRLLAVS</sequence>
<feature type="transmembrane region" description="Helical" evidence="5">
    <location>
        <begin position="30"/>
        <end position="50"/>
    </location>
</feature>
<keyword evidence="4 5" id="KW-0472">Membrane</keyword>
<organism evidence="7 8">
    <name type="scientific">Goekera deserti</name>
    <dbReference type="NCBI Taxonomy" id="2497753"/>
    <lineage>
        <taxon>Bacteria</taxon>
        <taxon>Bacillati</taxon>
        <taxon>Actinomycetota</taxon>
        <taxon>Actinomycetes</taxon>
        <taxon>Geodermatophilales</taxon>
        <taxon>Geodermatophilaceae</taxon>
        <taxon>Goekera</taxon>
    </lineage>
</organism>
<feature type="transmembrane region" description="Helical" evidence="5">
    <location>
        <begin position="266"/>
        <end position="283"/>
    </location>
</feature>
<keyword evidence="2 5" id="KW-0812">Transmembrane</keyword>
<dbReference type="PANTHER" id="PTHR23514:SF13">
    <property type="entry name" value="INNER MEMBRANE PROTEIN YBJJ"/>
    <property type="match status" value="1"/>
</dbReference>
<dbReference type="AlphaFoldDB" id="A0A7K3WIV5"/>
<evidence type="ECO:0000256" key="4">
    <source>
        <dbReference type="ARBA" id="ARBA00023136"/>
    </source>
</evidence>
<protein>
    <submittedName>
        <fullName evidence="7">MFS transporter</fullName>
    </submittedName>
</protein>
<accession>A0A7K3WIV5</accession>
<dbReference type="PANTHER" id="PTHR23514">
    <property type="entry name" value="BYPASS OF STOP CODON PROTEIN 6"/>
    <property type="match status" value="1"/>
</dbReference>
<dbReference type="EMBL" id="JAAGWK010000031">
    <property type="protein sequence ID" value="NEL56242.1"/>
    <property type="molecule type" value="Genomic_DNA"/>
</dbReference>
<dbReference type="Gene3D" id="1.20.1250.20">
    <property type="entry name" value="MFS general substrate transporter like domains"/>
    <property type="match status" value="2"/>
</dbReference>
<feature type="transmembrane region" description="Helical" evidence="5">
    <location>
        <begin position="314"/>
        <end position="332"/>
    </location>
</feature>
<feature type="transmembrane region" description="Helical" evidence="5">
    <location>
        <begin position="289"/>
        <end position="307"/>
    </location>
</feature>
<dbReference type="Proteomes" id="UP000470470">
    <property type="component" value="Unassembled WGS sequence"/>
</dbReference>
<feature type="transmembrane region" description="Helical" evidence="5">
    <location>
        <begin position="87"/>
        <end position="109"/>
    </location>
</feature>
<evidence type="ECO:0000313" key="7">
    <source>
        <dbReference type="EMBL" id="NEL56242.1"/>
    </source>
</evidence>
<evidence type="ECO:0000313" key="8">
    <source>
        <dbReference type="Proteomes" id="UP000470470"/>
    </source>
</evidence>
<dbReference type="GO" id="GO:0005886">
    <property type="term" value="C:plasma membrane"/>
    <property type="evidence" value="ECO:0007669"/>
    <property type="project" value="UniProtKB-SubCell"/>
</dbReference>
<evidence type="ECO:0000256" key="3">
    <source>
        <dbReference type="ARBA" id="ARBA00022989"/>
    </source>
</evidence>
<feature type="transmembrane region" description="Helical" evidence="5">
    <location>
        <begin position="233"/>
        <end position="254"/>
    </location>
</feature>
<reference evidence="7 8" key="1">
    <citation type="submission" date="2020-02" db="EMBL/GenBank/DDBJ databases">
        <title>The whole genome sequence of CPCC 205119.</title>
        <authorList>
            <person name="Jiang Z."/>
        </authorList>
    </citation>
    <scope>NUCLEOTIDE SEQUENCE [LARGE SCALE GENOMIC DNA]</scope>
    <source>
        <strain evidence="7 8">CPCC 205119</strain>
    </source>
</reference>
<dbReference type="PROSITE" id="PS50850">
    <property type="entry name" value="MFS"/>
    <property type="match status" value="1"/>
</dbReference>
<evidence type="ECO:0000256" key="1">
    <source>
        <dbReference type="ARBA" id="ARBA00004651"/>
    </source>
</evidence>
<dbReference type="InterPro" id="IPR036259">
    <property type="entry name" value="MFS_trans_sf"/>
</dbReference>